<feature type="signal peptide" evidence="2">
    <location>
        <begin position="1"/>
        <end position="19"/>
    </location>
</feature>
<name>A0ABU9E5M0_9BACT</name>
<evidence type="ECO:0000256" key="2">
    <source>
        <dbReference type="SAM" id="SignalP"/>
    </source>
</evidence>
<evidence type="ECO:0000256" key="1">
    <source>
        <dbReference type="ARBA" id="ARBA00022729"/>
    </source>
</evidence>
<accession>A0ABU9E5M0</accession>
<dbReference type="PANTHER" id="PTHR44103">
    <property type="entry name" value="PROPROTEIN CONVERTASE P"/>
    <property type="match status" value="1"/>
</dbReference>
<evidence type="ECO:0000313" key="4">
    <source>
        <dbReference type="Proteomes" id="UP001484239"/>
    </source>
</evidence>
<reference evidence="3 4" key="1">
    <citation type="submission" date="2024-02" db="EMBL/GenBank/DDBJ databases">
        <title>A novel Gemmatimonadota bacterium.</title>
        <authorList>
            <person name="Du Z.-J."/>
            <person name="Ye Y.-Q."/>
        </authorList>
    </citation>
    <scope>NUCLEOTIDE SEQUENCE [LARGE SCALE GENOMIC DNA]</scope>
    <source>
        <strain evidence="3 4">DH-20</strain>
    </source>
</reference>
<dbReference type="EMBL" id="JBBHLI010000001">
    <property type="protein sequence ID" value="MEK9499403.1"/>
    <property type="molecule type" value="Genomic_DNA"/>
</dbReference>
<comment type="caution">
    <text evidence="3">The sequence shown here is derived from an EMBL/GenBank/DDBJ whole genome shotgun (WGS) entry which is preliminary data.</text>
</comment>
<gene>
    <name evidence="3" type="ORF">WI372_00235</name>
</gene>
<dbReference type="Pfam" id="PF13517">
    <property type="entry name" value="FG-GAP_3"/>
    <property type="match status" value="3"/>
</dbReference>
<keyword evidence="1 2" id="KW-0732">Signal</keyword>
<dbReference type="PANTHER" id="PTHR44103:SF1">
    <property type="entry name" value="PROPROTEIN CONVERTASE P"/>
    <property type="match status" value="1"/>
</dbReference>
<sequence>MTGGHRGVAALAIALTASAAVACASSGQTSTGQTSAESMSAPVAGGFTLDDPLAREIAPFPVLGANGLALEHPFLGGFVVPRPQLVDIDGDGDLDLFIQERTGELVHLENVGDAAAPSFVWRTDRYQDLDIGEWSRFHDLDGDGDLDLLAEERFSYVRMYRNEGSATDPRFVALADSLRDDTGKAIFADRQNIASLADVDCDGVIDLFLGRVDGTVSRYEAVGTAPSGMPIFTLVNPRFEDIEIVAQLAVPGGAPQNPTLHGANSMAFADGDGDGDVDLFWGDYFEPGLLFIENYGTCNNPDFRSEPQPMEADGELIATSGYNAPWPADLDGDGDLDLLVGVLGGAFNANRTSVENLRYYESTDAGWSEVTRRFITQIDIGSESVPAFTDLDGDGDLDLVIGSKLDADEVDAGRLHVFENVGTPSAPRYEERERLLLTDSYHYAPVFADLDGDGADELLLGTWNEDVRHFRRSADGGWEPVSDAPLVELPRGSHSVPAAGDLDGDGDLDLIVGEASGELNFFRNVGTPTAPAFELVTEKLDGIDVGRRSFPVLYDLDGDGDLDLLVGREDGGVAVFRNVGSATEPRFEEDGEIDAALPKYAAPALGDVDGDGDLDLVVGGLSGGLVFHRNLRNR</sequence>
<dbReference type="RefSeq" id="WP_405286102.1">
    <property type="nucleotide sequence ID" value="NZ_JBBHLI010000001.1"/>
</dbReference>
<dbReference type="Proteomes" id="UP001484239">
    <property type="component" value="Unassembled WGS sequence"/>
</dbReference>
<dbReference type="InterPro" id="IPR028994">
    <property type="entry name" value="Integrin_alpha_N"/>
</dbReference>
<dbReference type="PROSITE" id="PS51257">
    <property type="entry name" value="PROKAR_LIPOPROTEIN"/>
    <property type="match status" value="1"/>
</dbReference>
<protein>
    <submittedName>
        <fullName evidence="3">FG-GAP-like repeat-containing protein</fullName>
    </submittedName>
</protein>
<dbReference type="SUPFAM" id="SSF69318">
    <property type="entry name" value="Integrin alpha N-terminal domain"/>
    <property type="match status" value="2"/>
</dbReference>
<dbReference type="Gene3D" id="2.130.10.130">
    <property type="entry name" value="Integrin alpha, N-terminal"/>
    <property type="match status" value="2"/>
</dbReference>
<organism evidence="3 4">
    <name type="scientific">Gaopeijia maritima</name>
    <dbReference type="NCBI Taxonomy" id="3119007"/>
    <lineage>
        <taxon>Bacteria</taxon>
        <taxon>Pseudomonadati</taxon>
        <taxon>Gemmatimonadota</taxon>
        <taxon>Longimicrobiia</taxon>
        <taxon>Gaopeijiales</taxon>
        <taxon>Gaopeijiaceae</taxon>
        <taxon>Gaopeijia</taxon>
    </lineage>
</organism>
<keyword evidence="4" id="KW-1185">Reference proteome</keyword>
<proteinExistence type="predicted"/>
<feature type="chain" id="PRO_5045531127" evidence="2">
    <location>
        <begin position="20"/>
        <end position="634"/>
    </location>
</feature>
<dbReference type="InterPro" id="IPR013517">
    <property type="entry name" value="FG-GAP"/>
</dbReference>
<evidence type="ECO:0000313" key="3">
    <source>
        <dbReference type="EMBL" id="MEK9499403.1"/>
    </source>
</evidence>